<dbReference type="InterPro" id="IPR035979">
    <property type="entry name" value="RBD_domain_sf"/>
</dbReference>
<name>A0AAE2D1K5_SCHME</name>
<keyword evidence="4" id="KW-1185">Reference proteome</keyword>
<keyword evidence="1" id="KW-0677">Repeat</keyword>
<evidence type="ECO:0000256" key="1">
    <source>
        <dbReference type="ARBA" id="ARBA00022737"/>
    </source>
</evidence>
<evidence type="ECO:0000313" key="3">
    <source>
        <dbReference type="EMBL" id="KAK4468008.1"/>
    </source>
</evidence>
<evidence type="ECO:0000256" key="2">
    <source>
        <dbReference type="ARBA" id="ARBA00022884"/>
    </source>
</evidence>
<gene>
    <name evidence="3" type="ORF">MN116_008188</name>
</gene>
<dbReference type="GO" id="GO:0003723">
    <property type="term" value="F:RNA binding"/>
    <property type="evidence" value="ECO:0007669"/>
    <property type="project" value="UniProtKB-KW"/>
</dbReference>
<dbReference type="PANTHER" id="PTHR13976">
    <property type="entry name" value="HETEROGENEOUS NUCLEAR RIBONUCLEOPROTEIN-RELATED"/>
    <property type="match status" value="1"/>
</dbReference>
<protein>
    <recommendedName>
        <fullName evidence="5">RRM domain-containing protein</fullName>
    </recommendedName>
</protein>
<evidence type="ECO:0000313" key="4">
    <source>
        <dbReference type="Proteomes" id="UP001292079"/>
    </source>
</evidence>
<dbReference type="AlphaFoldDB" id="A0AAE2D1K5"/>
<sequence length="120" mass="13369">MIIMLISRKLKMDDNQVVEIRQVPWSATPSTIAHYFAGLNVHPGGVAIRLTDGRRSNTAIVAFNDSMNAQLALARNQHHLYGSLTAETMNSPADLLEENSFNVLDVRHIDSLFLTILLKL</sequence>
<reference evidence="3" key="2">
    <citation type="journal article" date="2023" name="Infect Dis Poverty">
        <title>Chromosome-scale genome of the human blood fluke Schistosoma mekongi and its implications for public health.</title>
        <authorList>
            <person name="Zhou M."/>
            <person name="Xu L."/>
            <person name="Xu D."/>
            <person name="Chen W."/>
            <person name="Khan J."/>
            <person name="Hu Y."/>
            <person name="Huang H."/>
            <person name="Wei H."/>
            <person name="Zhang Y."/>
            <person name="Chusongsang P."/>
            <person name="Tanasarnprasert K."/>
            <person name="Hu X."/>
            <person name="Limpanont Y."/>
            <person name="Lv Z."/>
        </authorList>
    </citation>
    <scope>NUCLEOTIDE SEQUENCE</scope>
    <source>
        <strain evidence="3">LV_2022a</strain>
    </source>
</reference>
<organism evidence="3 4">
    <name type="scientific">Schistosoma mekongi</name>
    <name type="common">Parasitic worm</name>
    <dbReference type="NCBI Taxonomy" id="38744"/>
    <lineage>
        <taxon>Eukaryota</taxon>
        <taxon>Metazoa</taxon>
        <taxon>Spiralia</taxon>
        <taxon>Lophotrochozoa</taxon>
        <taxon>Platyhelminthes</taxon>
        <taxon>Trematoda</taxon>
        <taxon>Digenea</taxon>
        <taxon>Strigeidida</taxon>
        <taxon>Schistosomatoidea</taxon>
        <taxon>Schistosomatidae</taxon>
        <taxon>Schistosoma</taxon>
    </lineage>
</organism>
<dbReference type="Gene3D" id="3.30.70.330">
    <property type="match status" value="1"/>
</dbReference>
<dbReference type="InterPro" id="IPR050666">
    <property type="entry name" value="ESRP"/>
</dbReference>
<proteinExistence type="predicted"/>
<evidence type="ECO:0008006" key="5">
    <source>
        <dbReference type="Google" id="ProtNLM"/>
    </source>
</evidence>
<dbReference type="SUPFAM" id="SSF54928">
    <property type="entry name" value="RNA-binding domain, RBD"/>
    <property type="match status" value="1"/>
</dbReference>
<dbReference type="EMBL" id="JALJAT010000007">
    <property type="protein sequence ID" value="KAK4468008.1"/>
    <property type="molecule type" value="Genomic_DNA"/>
</dbReference>
<dbReference type="CDD" id="cd12254">
    <property type="entry name" value="RRM_hnRNPH_ESRPs_RBM12_like"/>
    <property type="match status" value="1"/>
</dbReference>
<dbReference type="InterPro" id="IPR012677">
    <property type="entry name" value="Nucleotide-bd_a/b_plait_sf"/>
</dbReference>
<reference evidence="3" key="1">
    <citation type="submission" date="2022-04" db="EMBL/GenBank/DDBJ databases">
        <authorList>
            <person name="Xu L."/>
            <person name="Lv Z."/>
        </authorList>
    </citation>
    <scope>NUCLEOTIDE SEQUENCE</scope>
    <source>
        <strain evidence="3">LV_2022a</strain>
    </source>
</reference>
<keyword evidence="2" id="KW-0694">RNA-binding</keyword>
<accession>A0AAE2D1K5</accession>
<comment type="caution">
    <text evidence="3">The sequence shown here is derived from an EMBL/GenBank/DDBJ whole genome shotgun (WGS) entry which is preliminary data.</text>
</comment>
<dbReference type="Proteomes" id="UP001292079">
    <property type="component" value="Unassembled WGS sequence"/>
</dbReference>